<dbReference type="EMBL" id="CAJVCH010064937">
    <property type="protein sequence ID" value="CAG7719846.1"/>
    <property type="molecule type" value="Genomic_DNA"/>
</dbReference>
<evidence type="ECO:0000259" key="2">
    <source>
        <dbReference type="SMART" id="SM00568"/>
    </source>
</evidence>
<proteinExistence type="predicted"/>
<dbReference type="InterPro" id="IPR051482">
    <property type="entry name" value="Cholesterol_transport"/>
</dbReference>
<evidence type="ECO:0000256" key="1">
    <source>
        <dbReference type="SAM" id="MobiDB-lite"/>
    </source>
</evidence>
<evidence type="ECO:0000313" key="3">
    <source>
        <dbReference type="EMBL" id="CAG7719846.1"/>
    </source>
</evidence>
<dbReference type="PANTHER" id="PTHR23319">
    <property type="entry name" value="GRAM DOMAIN CONTAINING 1B, ISOFORM E"/>
    <property type="match status" value="1"/>
</dbReference>
<reference evidence="3" key="1">
    <citation type="submission" date="2021-06" db="EMBL/GenBank/DDBJ databases">
        <authorList>
            <person name="Hodson N. C."/>
            <person name="Mongue J. A."/>
            <person name="Jaron S. K."/>
        </authorList>
    </citation>
    <scope>NUCLEOTIDE SEQUENCE</scope>
</reference>
<dbReference type="CDD" id="cd13220">
    <property type="entry name" value="PH-GRAM_GRAMDC"/>
    <property type="match status" value="1"/>
</dbReference>
<dbReference type="InterPro" id="IPR004182">
    <property type="entry name" value="GRAM"/>
</dbReference>
<keyword evidence="4" id="KW-1185">Reference proteome</keyword>
<dbReference type="SMART" id="SM00568">
    <property type="entry name" value="GRAM"/>
    <property type="match status" value="1"/>
</dbReference>
<dbReference type="AlphaFoldDB" id="A0A8J2JHH8"/>
<sequence>FIPNKRNGVSVESPSSLLIVSSIPLSNQENVCTVNSVLQIAVSSQSNTAECAQLTGLRWSGCAMNANRRKWNSMDQLEDVVFDFKAGLAPDASNLRSLKHLSVSTPGMSIQDVNSDSWKPSEALVEFPVHGNDEMMKVDGNESVPVAQEIVPVTNKARQKKFDRQFSINETVLEYYSCALALDILLHGILYVTHNNFAFYSNVFGRVTKVLIPVSSIEKIQRSKTALIIPNAIHVHTNSEKYVFASFMSRENAYTQMQRVWTSFVSKSCGSKMNIIEQHLGLGKESETTSKKDKRTKNVQVAHSEGLRENNRKKEATGRKSVMFNEEPHEIVFADDENEPVSSVPAGNTQVEVDEYSYSEDEQTEPFTVQEERADNGEVPEDSQVLKSASEWSSFGTIT</sequence>
<feature type="region of interest" description="Disordered" evidence="1">
    <location>
        <begin position="355"/>
        <end position="399"/>
    </location>
</feature>
<feature type="compositionally biased region" description="Polar residues" evidence="1">
    <location>
        <begin position="385"/>
        <end position="399"/>
    </location>
</feature>
<dbReference type="GO" id="GO:0005789">
    <property type="term" value="C:endoplasmic reticulum membrane"/>
    <property type="evidence" value="ECO:0007669"/>
    <property type="project" value="TreeGrafter"/>
</dbReference>
<evidence type="ECO:0000313" key="4">
    <source>
        <dbReference type="Proteomes" id="UP000708208"/>
    </source>
</evidence>
<dbReference type="GO" id="GO:0140268">
    <property type="term" value="C:endoplasmic reticulum-plasma membrane contact site"/>
    <property type="evidence" value="ECO:0007669"/>
    <property type="project" value="TreeGrafter"/>
</dbReference>
<feature type="domain" description="GRAM" evidence="2">
    <location>
        <begin position="160"/>
        <end position="224"/>
    </location>
</feature>
<dbReference type="Proteomes" id="UP000708208">
    <property type="component" value="Unassembled WGS sequence"/>
</dbReference>
<organism evidence="3 4">
    <name type="scientific">Allacma fusca</name>
    <dbReference type="NCBI Taxonomy" id="39272"/>
    <lineage>
        <taxon>Eukaryota</taxon>
        <taxon>Metazoa</taxon>
        <taxon>Ecdysozoa</taxon>
        <taxon>Arthropoda</taxon>
        <taxon>Hexapoda</taxon>
        <taxon>Collembola</taxon>
        <taxon>Symphypleona</taxon>
        <taxon>Sminthuridae</taxon>
        <taxon>Allacma</taxon>
    </lineage>
</organism>
<dbReference type="GO" id="GO:0032934">
    <property type="term" value="F:sterol binding"/>
    <property type="evidence" value="ECO:0007669"/>
    <property type="project" value="TreeGrafter"/>
</dbReference>
<gene>
    <name evidence="3" type="ORF">AFUS01_LOCUS9148</name>
</gene>
<dbReference type="PANTHER" id="PTHR23319:SF13">
    <property type="entry name" value="GRAM DOMAIN-CONTAINING PROTEIN"/>
    <property type="match status" value="1"/>
</dbReference>
<feature type="compositionally biased region" description="Acidic residues" evidence="1">
    <location>
        <begin position="355"/>
        <end position="364"/>
    </location>
</feature>
<dbReference type="OrthoDB" id="74360at2759"/>
<protein>
    <recommendedName>
        <fullName evidence="2">GRAM domain-containing protein</fullName>
    </recommendedName>
</protein>
<dbReference type="GO" id="GO:0005886">
    <property type="term" value="C:plasma membrane"/>
    <property type="evidence" value="ECO:0007669"/>
    <property type="project" value="TreeGrafter"/>
</dbReference>
<dbReference type="Pfam" id="PF02893">
    <property type="entry name" value="GRAM"/>
    <property type="match status" value="1"/>
</dbReference>
<feature type="non-terminal residue" evidence="3">
    <location>
        <position position="1"/>
    </location>
</feature>
<name>A0A8J2JHH8_9HEXA</name>
<dbReference type="GO" id="GO:0032366">
    <property type="term" value="P:intracellular sterol transport"/>
    <property type="evidence" value="ECO:0007669"/>
    <property type="project" value="TreeGrafter"/>
</dbReference>
<dbReference type="GO" id="GO:0120015">
    <property type="term" value="F:sterol transfer activity"/>
    <property type="evidence" value="ECO:0007669"/>
    <property type="project" value="TreeGrafter"/>
</dbReference>
<comment type="caution">
    <text evidence="3">The sequence shown here is derived from an EMBL/GenBank/DDBJ whole genome shotgun (WGS) entry which is preliminary data.</text>
</comment>
<accession>A0A8J2JHH8</accession>